<sequence>MTDHSTIISFNEYYEGAAPALLLTTHPGSASDTSRGPEPRRGSALRLGRPVRGESLSWSCMENHGDLDLLKDDVGQFSYDSRSQVHWVSFLDGRQRVLLFTEDVAVVTKARQAEELEQFEQEVKLRCGVGDGVVWEMKPKSRWKPFSQKNINLLEEAFQKQRGGGGWVTLETHLEVNLGGATMMMRKPISCQVRRNFLSGIQVEFKQSQNQRCLRAQLHWLQVDNQLPGAIFPIVFHPVPPPKSIALDSVCDFNSEPCLHRAEALH</sequence>
<accession>A0A7J5X507</accession>
<protein>
    <submittedName>
        <fullName evidence="2">Uncharacterized protein</fullName>
    </submittedName>
</protein>
<dbReference type="OrthoDB" id="428159at2759"/>
<dbReference type="PANTHER" id="PTHR16166:SF125">
    <property type="entry name" value="INTERMEMBRANE LIPID TRANSFER PROTEIN VPS13C"/>
    <property type="match status" value="1"/>
</dbReference>
<dbReference type="GO" id="GO:0007005">
    <property type="term" value="P:mitochondrion organization"/>
    <property type="evidence" value="ECO:0007669"/>
    <property type="project" value="TreeGrafter"/>
</dbReference>
<evidence type="ECO:0000313" key="2">
    <source>
        <dbReference type="EMBL" id="KAF3832045.1"/>
    </source>
</evidence>
<proteinExistence type="predicted"/>
<dbReference type="PANTHER" id="PTHR16166">
    <property type="entry name" value="VACUOLAR PROTEIN SORTING-ASSOCIATED PROTEIN VPS13"/>
    <property type="match status" value="1"/>
</dbReference>
<comment type="caution">
    <text evidence="2">The sequence shown here is derived from an EMBL/GenBank/DDBJ whole genome shotgun (WGS) entry which is preliminary data.</text>
</comment>
<dbReference type="InterPro" id="IPR026847">
    <property type="entry name" value="VPS13"/>
</dbReference>
<organism evidence="2 3">
    <name type="scientific">Dissostichus mawsoni</name>
    <name type="common">Antarctic cod</name>
    <dbReference type="NCBI Taxonomy" id="36200"/>
    <lineage>
        <taxon>Eukaryota</taxon>
        <taxon>Metazoa</taxon>
        <taxon>Chordata</taxon>
        <taxon>Craniata</taxon>
        <taxon>Vertebrata</taxon>
        <taxon>Euteleostomi</taxon>
        <taxon>Actinopterygii</taxon>
        <taxon>Neopterygii</taxon>
        <taxon>Teleostei</taxon>
        <taxon>Neoteleostei</taxon>
        <taxon>Acanthomorphata</taxon>
        <taxon>Eupercaria</taxon>
        <taxon>Perciformes</taxon>
        <taxon>Notothenioidei</taxon>
        <taxon>Nototheniidae</taxon>
        <taxon>Dissostichus</taxon>
    </lineage>
</organism>
<dbReference type="EMBL" id="JAAKFY010000027">
    <property type="protein sequence ID" value="KAF3832045.1"/>
    <property type="molecule type" value="Genomic_DNA"/>
</dbReference>
<dbReference type="AlphaFoldDB" id="A0A7J5X507"/>
<name>A0A7J5X507_DISMA</name>
<reference evidence="2 3" key="1">
    <citation type="submission" date="2020-03" db="EMBL/GenBank/DDBJ databases">
        <title>Dissostichus mawsoni Genome sequencing and assembly.</title>
        <authorList>
            <person name="Park H."/>
        </authorList>
    </citation>
    <scope>NUCLEOTIDE SEQUENCE [LARGE SCALE GENOMIC DNA]</scope>
    <source>
        <strain evidence="2">DM0001</strain>
        <tissue evidence="2">Muscle</tissue>
    </source>
</reference>
<evidence type="ECO:0000256" key="1">
    <source>
        <dbReference type="SAM" id="MobiDB-lite"/>
    </source>
</evidence>
<feature type="region of interest" description="Disordered" evidence="1">
    <location>
        <begin position="24"/>
        <end position="46"/>
    </location>
</feature>
<dbReference type="GO" id="GO:0006623">
    <property type="term" value="P:protein targeting to vacuole"/>
    <property type="evidence" value="ECO:0007669"/>
    <property type="project" value="TreeGrafter"/>
</dbReference>
<gene>
    <name evidence="2" type="ORF">F7725_025710</name>
</gene>
<keyword evidence="3" id="KW-1185">Reference proteome</keyword>
<dbReference type="SUPFAM" id="SSF117839">
    <property type="entry name" value="WWE domain"/>
    <property type="match status" value="1"/>
</dbReference>
<dbReference type="InterPro" id="IPR037197">
    <property type="entry name" value="WWE_dom_sf"/>
</dbReference>
<evidence type="ECO:0000313" key="3">
    <source>
        <dbReference type="Proteomes" id="UP000518266"/>
    </source>
</evidence>
<dbReference type="GO" id="GO:0045053">
    <property type="term" value="P:protein retention in Golgi apparatus"/>
    <property type="evidence" value="ECO:0007669"/>
    <property type="project" value="TreeGrafter"/>
</dbReference>
<dbReference type="Proteomes" id="UP000518266">
    <property type="component" value="Unassembled WGS sequence"/>
</dbReference>